<dbReference type="PANTHER" id="PTHR10286">
    <property type="entry name" value="INORGANIC PYROPHOSPHATASE"/>
    <property type="match status" value="1"/>
</dbReference>
<keyword evidence="7" id="KW-1185">Reference proteome</keyword>
<comment type="caution">
    <text evidence="6">The sequence shown here is derived from an EMBL/GenBank/DDBJ whole genome shotgun (WGS) entry which is preliminary data.</text>
</comment>
<dbReference type="EC" id="3.6.1.1" evidence="2"/>
<dbReference type="Pfam" id="PF00719">
    <property type="entry name" value="Pyrophosphatase"/>
    <property type="match status" value="1"/>
</dbReference>
<dbReference type="PROSITE" id="PS00387">
    <property type="entry name" value="PPASE"/>
    <property type="match status" value="1"/>
</dbReference>
<organism evidence="6 7">
    <name type="scientific">Bradyrhizobium jicamae</name>
    <dbReference type="NCBI Taxonomy" id="280332"/>
    <lineage>
        <taxon>Bacteria</taxon>
        <taxon>Pseudomonadati</taxon>
        <taxon>Pseudomonadota</taxon>
        <taxon>Alphaproteobacteria</taxon>
        <taxon>Hyphomicrobiales</taxon>
        <taxon>Nitrobacteraceae</taxon>
        <taxon>Bradyrhizobium</taxon>
    </lineage>
</organism>
<evidence type="ECO:0000256" key="3">
    <source>
        <dbReference type="ARBA" id="ARBA00022723"/>
    </source>
</evidence>
<evidence type="ECO:0000256" key="5">
    <source>
        <dbReference type="ARBA" id="ARBA00022842"/>
    </source>
</evidence>
<accession>A0ABS5G070</accession>
<evidence type="ECO:0000256" key="4">
    <source>
        <dbReference type="ARBA" id="ARBA00022801"/>
    </source>
</evidence>
<dbReference type="InterPro" id="IPR036649">
    <property type="entry name" value="Pyrophosphatase_sf"/>
</dbReference>
<keyword evidence="4" id="KW-0378">Hydrolase</keyword>
<evidence type="ECO:0000256" key="1">
    <source>
        <dbReference type="ARBA" id="ARBA00001946"/>
    </source>
</evidence>
<evidence type="ECO:0000313" key="6">
    <source>
        <dbReference type="EMBL" id="MBR0801841.1"/>
    </source>
</evidence>
<proteinExistence type="predicted"/>
<dbReference type="SUPFAM" id="SSF50324">
    <property type="entry name" value="Inorganic pyrophosphatase"/>
    <property type="match status" value="1"/>
</dbReference>
<comment type="cofactor">
    <cofactor evidence="1">
        <name>Mg(2+)</name>
        <dbReference type="ChEBI" id="CHEBI:18420"/>
    </cofactor>
</comment>
<dbReference type="Gene3D" id="3.90.80.10">
    <property type="entry name" value="Inorganic pyrophosphatase"/>
    <property type="match status" value="1"/>
</dbReference>
<evidence type="ECO:0000256" key="2">
    <source>
        <dbReference type="ARBA" id="ARBA00012146"/>
    </source>
</evidence>
<name>A0ABS5G070_9BRAD</name>
<gene>
    <name evidence="6" type="ORF">JQ615_41660</name>
</gene>
<protein>
    <recommendedName>
        <fullName evidence="2">inorganic diphosphatase</fullName>
        <ecNumber evidence="2">3.6.1.1</ecNumber>
    </recommendedName>
</protein>
<dbReference type="Proteomes" id="UP001315278">
    <property type="component" value="Unassembled WGS sequence"/>
</dbReference>
<reference evidence="7" key="1">
    <citation type="journal article" date="2021" name="ISME J.">
        <title>Evolutionary origin and ecological implication of a unique nif island in free-living Bradyrhizobium lineages.</title>
        <authorList>
            <person name="Tao J."/>
        </authorList>
    </citation>
    <scope>NUCLEOTIDE SEQUENCE [LARGE SCALE GENOMIC DNA]</scope>
    <source>
        <strain evidence="7">SZCCT0434</strain>
    </source>
</reference>
<dbReference type="EMBL" id="JAFCJH010000116">
    <property type="protein sequence ID" value="MBR0801841.1"/>
    <property type="molecule type" value="Genomic_DNA"/>
</dbReference>
<dbReference type="RefSeq" id="WP_212396435.1">
    <property type="nucleotide sequence ID" value="NZ_JAFCJH010000116.1"/>
</dbReference>
<evidence type="ECO:0000313" key="7">
    <source>
        <dbReference type="Proteomes" id="UP001315278"/>
    </source>
</evidence>
<keyword evidence="5" id="KW-0460">Magnesium</keyword>
<sequence length="174" mass="19890">MTNMMKLPTWADKKHIYTVIETPRGSSCKMDFDPEFDVFTLAKPLMTGLTYPYDWGFIPSTAAEDGDPLDVLVIHDAKTYPGVVLRCVPVGILEVEQTKKGKKERNDRVFAVPDRSPLETDLKDIRHLPSRAREELEQFFLATDALEDKKLEFLGWRGPGHAIKKIKRLSTSRR</sequence>
<keyword evidence="3" id="KW-0479">Metal-binding</keyword>
<dbReference type="InterPro" id="IPR008162">
    <property type="entry name" value="Pyrophosphatase"/>
</dbReference>